<dbReference type="InterPro" id="IPR006638">
    <property type="entry name" value="Elp3/MiaA/NifB-like_rSAM"/>
</dbReference>
<dbReference type="Gene3D" id="3.20.20.70">
    <property type="entry name" value="Aldolase class I"/>
    <property type="match status" value="1"/>
</dbReference>
<dbReference type="GO" id="GO:0005525">
    <property type="term" value="F:GTP binding"/>
    <property type="evidence" value="ECO:0007669"/>
    <property type="project" value="UniProtKB-KW"/>
</dbReference>
<evidence type="ECO:0000256" key="6">
    <source>
        <dbReference type="ARBA" id="ARBA00023004"/>
    </source>
</evidence>
<keyword evidence="10 12" id="KW-0456">Lyase</keyword>
<dbReference type="PROSITE" id="PS51918">
    <property type="entry name" value="RADICAL_SAM"/>
    <property type="match status" value="1"/>
</dbReference>
<dbReference type="SFLD" id="SFLDS00029">
    <property type="entry name" value="Radical_SAM"/>
    <property type="match status" value="1"/>
</dbReference>
<evidence type="ECO:0000256" key="8">
    <source>
        <dbReference type="ARBA" id="ARBA00023134"/>
    </source>
</evidence>
<organism evidence="12 13">
    <name type="scientific">Pseudoalteromonas fuliginea</name>
    <dbReference type="NCBI Taxonomy" id="1872678"/>
    <lineage>
        <taxon>Bacteria</taxon>
        <taxon>Pseudomonadati</taxon>
        <taxon>Pseudomonadota</taxon>
        <taxon>Gammaproteobacteria</taxon>
        <taxon>Alteromonadales</taxon>
        <taxon>Pseudoalteromonadaceae</taxon>
        <taxon>Pseudoalteromonas</taxon>
    </lineage>
</organism>
<evidence type="ECO:0000256" key="5">
    <source>
        <dbReference type="ARBA" id="ARBA00022741"/>
    </source>
</evidence>
<dbReference type="SFLD" id="SFLDG01067">
    <property type="entry name" value="SPASM/twitch_domain_containing"/>
    <property type="match status" value="1"/>
</dbReference>
<reference evidence="12 13" key="1">
    <citation type="submission" date="2019-01" db="EMBL/GenBank/DDBJ databases">
        <title>Genome sequences of marine Pseudoalteromonas species.</title>
        <authorList>
            <person name="Boraston A.B."/>
            <person name="Hehemann J.-H."/>
            <person name="Vickers C.J."/>
            <person name="Salama-Alber O."/>
            <person name="Abe K."/>
            <person name="Hettle A.J."/>
        </authorList>
    </citation>
    <scope>NUCLEOTIDE SEQUENCE [LARGE SCALE GENOMIC DNA]</scope>
    <source>
        <strain evidence="12 13">PS42</strain>
    </source>
</reference>
<dbReference type="GO" id="GO:0051539">
    <property type="term" value="F:4 iron, 4 sulfur cluster binding"/>
    <property type="evidence" value="ECO:0007669"/>
    <property type="project" value="UniProtKB-KW"/>
</dbReference>
<keyword evidence="3" id="KW-0949">S-adenosyl-L-methionine</keyword>
<evidence type="ECO:0000313" key="12">
    <source>
        <dbReference type="EMBL" id="KAA1156996.1"/>
    </source>
</evidence>
<dbReference type="SUPFAM" id="SSF102114">
    <property type="entry name" value="Radical SAM enzymes"/>
    <property type="match status" value="1"/>
</dbReference>
<proteinExistence type="predicted"/>
<dbReference type="GO" id="GO:0006777">
    <property type="term" value="P:Mo-molybdopterin cofactor biosynthetic process"/>
    <property type="evidence" value="ECO:0007669"/>
    <property type="project" value="UniProtKB-KW"/>
</dbReference>
<dbReference type="CDD" id="cd21117">
    <property type="entry name" value="Twitch_MoaA"/>
    <property type="match status" value="1"/>
</dbReference>
<dbReference type="InterPro" id="IPR010505">
    <property type="entry name" value="MoaA_twitch"/>
</dbReference>
<dbReference type="Pfam" id="PF04055">
    <property type="entry name" value="Radical_SAM"/>
    <property type="match status" value="1"/>
</dbReference>
<keyword evidence="7" id="KW-0411">Iron-sulfur</keyword>
<dbReference type="InterPro" id="IPR007197">
    <property type="entry name" value="rSAM"/>
</dbReference>
<dbReference type="PANTHER" id="PTHR22960">
    <property type="entry name" value="MOLYBDOPTERIN COFACTOR SYNTHESIS PROTEIN A"/>
    <property type="match status" value="1"/>
</dbReference>
<evidence type="ECO:0000256" key="4">
    <source>
        <dbReference type="ARBA" id="ARBA00022723"/>
    </source>
</evidence>
<evidence type="ECO:0000259" key="11">
    <source>
        <dbReference type="PROSITE" id="PS51918"/>
    </source>
</evidence>
<gene>
    <name evidence="12" type="primary">moaA</name>
    <name evidence="12" type="ORF">EU508_18920</name>
</gene>
<keyword evidence="2" id="KW-0004">4Fe-4S</keyword>
<dbReference type="RefSeq" id="WP_149615195.1">
    <property type="nucleotide sequence ID" value="NZ_SEUK01000055.1"/>
</dbReference>
<sequence>MLVDPAGREFSYLRLSITDVCNFKCVYCLPNGYQCDHDRDFLSLNEISNTIKAFAHHGIKKVRITGGEPTLRKDFIDVIRAAKDTTGISQIAATTNGFSLQKNINDWVNAGLSAINVSIDSFDPRMFNSITGHDKFASVMRGIDAAVDSGISSVKINSVLMRQYNASELDTFLSWLKHRPVTIRFIELMQTNDNKDFFDANHLSGESIKTKLLQKGWQRITQGASAGPAQEFSHPDYQGNIGLIMPYSNDFCSTCNRLRVSSLGNLHLCLFSEEGISLREHMNSDSNEALIALLSRYIKTKKPSHLLQQGNTGITTNLSMLGG</sequence>
<evidence type="ECO:0000256" key="1">
    <source>
        <dbReference type="ARBA" id="ARBA00001966"/>
    </source>
</evidence>
<dbReference type="SFLD" id="SFLDG01386">
    <property type="entry name" value="main_SPASM_domain-containing"/>
    <property type="match status" value="1"/>
</dbReference>
<dbReference type="GO" id="GO:0061799">
    <property type="term" value="F:cyclic pyranopterin monophosphate synthase activity"/>
    <property type="evidence" value="ECO:0007669"/>
    <property type="project" value="TreeGrafter"/>
</dbReference>
<feature type="domain" description="Radical SAM core" evidence="11">
    <location>
        <begin position="5"/>
        <end position="230"/>
    </location>
</feature>
<dbReference type="InterPro" id="IPR040064">
    <property type="entry name" value="MoaA-like"/>
</dbReference>
<dbReference type="GO" id="GO:0061798">
    <property type="term" value="F:GTP 3',8'-cyclase activity"/>
    <property type="evidence" value="ECO:0007669"/>
    <property type="project" value="UniProtKB-EC"/>
</dbReference>
<comment type="caution">
    <text evidence="12">The sequence shown here is derived from an EMBL/GenBank/DDBJ whole genome shotgun (WGS) entry which is preliminary data.</text>
</comment>
<dbReference type="Pfam" id="PF06463">
    <property type="entry name" value="Mob_synth_C"/>
    <property type="match status" value="1"/>
</dbReference>
<dbReference type="EMBL" id="SEUK01000055">
    <property type="protein sequence ID" value="KAA1156996.1"/>
    <property type="molecule type" value="Genomic_DNA"/>
</dbReference>
<dbReference type="Proteomes" id="UP000324162">
    <property type="component" value="Unassembled WGS sequence"/>
</dbReference>
<protein>
    <submittedName>
        <fullName evidence="12">GTP 3',8-cyclase MoaA</fullName>
        <ecNumber evidence="12">4.1.99.22</ecNumber>
    </submittedName>
</protein>
<keyword evidence="9" id="KW-0501">Molybdenum cofactor biosynthesis</keyword>
<dbReference type="InterPro" id="IPR058240">
    <property type="entry name" value="rSAM_sf"/>
</dbReference>
<dbReference type="InterPro" id="IPR013785">
    <property type="entry name" value="Aldolase_TIM"/>
</dbReference>
<accession>A0AB73BCB4</accession>
<dbReference type="CDD" id="cd01335">
    <property type="entry name" value="Radical_SAM"/>
    <property type="match status" value="1"/>
</dbReference>
<comment type="cofactor">
    <cofactor evidence="1">
        <name>[4Fe-4S] cluster</name>
        <dbReference type="ChEBI" id="CHEBI:49883"/>
    </cofactor>
</comment>
<dbReference type="EC" id="4.1.99.22" evidence="12"/>
<dbReference type="GO" id="GO:0046872">
    <property type="term" value="F:metal ion binding"/>
    <property type="evidence" value="ECO:0007669"/>
    <property type="project" value="UniProtKB-KW"/>
</dbReference>
<dbReference type="SFLD" id="SFLDG01383">
    <property type="entry name" value="cyclic_pyranopterin_phosphate"/>
    <property type="match status" value="1"/>
</dbReference>
<dbReference type="NCBIfam" id="TIGR02666">
    <property type="entry name" value="moaA"/>
    <property type="match status" value="1"/>
</dbReference>
<evidence type="ECO:0000313" key="13">
    <source>
        <dbReference type="Proteomes" id="UP000324162"/>
    </source>
</evidence>
<keyword evidence="4" id="KW-0479">Metal-binding</keyword>
<dbReference type="SMART" id="SM00729">
    <property type="entry name" value="Elp3"/>
    <property type="match status" value="1"/>
</dbReference>
<evidence type="ECO:0000256" key="9">
    <source>
        <dbReference type="ARBA" id="ARBA00023150"/>
    </source>
</evidence>
<evidence type="ECO:0000256" key="2">
    <source>
        <dbReference type="ARBA" id="ARBA00022485"/>
    </source>
</evidence>
<keyword evidence="5" id="KW-0547">Nucleotide-binding</keyword>
<dbReference type="FunFam" id="3.20.20.70:FF:000057">
    <property type="entry name" value="GTP 3',8-cyclase"/>
    <property type="match status" value="1"/>
</dbReference>
<dbReference type="InterPro" id="IPR050105">
    <property type="entry name" value="MoCo_biosynth_MoaA/MoaC"/>
</dbReference>
<evidence type="ECO:0000256" key="10">
    <source>
        <dbReference type="ARBA" id="ARBA00023239"/>
    </source>
</evidence>
<evidence type="ECO:0000256" key="7">
    <source>
        <dbReference type="ARBA" id="ARBA00023014"/>
    </source>
</evidence>
<keyword evidence="8" id="KW-0342">GTP-binding</keyword>
<keyword evidence="6" id="KW-0408">Iron</keyword>
<evidence type="ECO:0000256" key="3">
    <source>
        <dbReference type="ARBA" id="ARBA00022691"/>
    </source>
</evidence>
<name>A0AB73BCB4_9GAMM</name>
<dbReference type="AlphaFoldDB" id="A0AB73BCB4"/>
<dbReference type="PANTHER" id="PTHR22960:SF28">
    <property type="entry name" value="GTP 3',8-CYCLASE"/>
    <property type="match status" value="1"/>
</dbReference>
<dbReference type="InterPro" id="IPR013483">
    <property type="entry name" value="MoaA"/>
</dbReference>